<dbReference type="STRING" id="83401.SAMN05421742_1266"/>
<evidence type="ECO:0000313" key="2">
    <source>
        <dbReference type="Proteomes" id="UP000217076"/>
    </source>
</evidence>
<accession>A0A1G8GF83</accession>
<proteinExistence type="predicted"/>
<keyword evidence="2" id="KW-1185">Reference proteome</keyword>
<dbReference type="AlphaFoldDB" id="A0A1G8GF83"/>
<dbReference type="EMBL" id="FNCV01000026">
    <property type="protein sequence ID" value="SDH93001.1"/>
    <property type="molecule type" value="Genomic_DNA"/>
</dbReference>
<protein>
    <submittedName>
        <fullName evidence="1">Uncharacterized protein</fullName>
    </submittedName>
</protein>
<gene>
    <name evidence="1" type="ORF">SAMN05421742_1266</name>
</gene>
<dbReference type="Proteomes" id="UP000217076">
    <property type="component" value="Unassembled WGS sequence"/>
</dbReference>
<organism evidence="1 2">
    <name type="scientific">Roseospirillum parvum</name>
    <dbReference type="NCBI Taxonomy" id="83401"/>
    <lineage>
        <taxon>Bacteria</taxon>
        <taxon>Pseudomonadati</taxon>
        <taxon>Pseudomonadota</taxon>
        <taxon>Alphaproteobacteria</taxon>
        <taxon>Rhodospirillales</taxon>
        <taxon>Rhodospirillaceae</taxon>
        <taxon>Roseospirillum</taxon>
    </lineage>
</organism>
<sequence length="163" mass="18270">MITLTDIHIQRLHAEAARLSEEADRRLATAEDTDDSDDWDAWKEADGIATGYKLALQDVVREAADPEPAPPTPTLTYDDWRDQYRPIANTVADWAPFDGAMFKTYGPELDAVRAAEPACIWTLVDGDDDDMYVLSGCHLVDRLGYFITERPWAGDEPVEILVD</sequence>
<evidence type="ECO:0000313" key="1">
    <source>
        <dbReference type="EMBL" id="SDH93001.1"/>
    </source>
</evidence>
<name>A0A1G8GF83_9PROT</name>
<reference evidence="2" key="1">
    <citation type="submission" date="2016-10" db="EMBL/GenBank/DDBJ databases">
        <authorList>
            <person name="Varghese N."/>
            <person name="Submissions S."/>
        </authorList>
    </citation>
    <scope>NUCLEOTIDE SEQUENCE [LARGE SCALE GENOMIC DNA]</scope>
    <source>
        <strain evidence="2">930I</strain>
    </source>
</reference>